<dbReference type="SUPFAM" id="SSF101447">
    <property type="entry name" value="Formin homology 2 domain (FH2 domain)"/>
    <property type="match status" value="1"/>
</dbReference>
<evidence type="ECO:0000259" key="3">
    <source>
        <dbReference type="PROSITE" id="PS51444"/>
    </source>
</evidence>
<feature type="non-terminal residue" evidence="4">
    <location>
        <position position="1"/>
    </location>
</feature>
<comment type="caution">
    <text evidence="4">The sequence shown here is derived from an EMBL/GenBank/DDBJ whole genome shotgun (WGS) entry which is preliminary data.</text>
</comment>
<dbReference type="PANTHER" id="PTHR45733">
    <property type="entry name" value="FORMIN-J"/>
    <property type="match status" value="1"/>
</dbReference>
<feature type="compositionally biased region" description="Basic residues" evidence="2">
    <location>
        <begin position="329"/>
        <end position="343"/>
    </location>
</feature>
<feature type="compositionally biased region" description="Basic and acidic residues" evidence="2">
    <location>
        <begin position="400"/>
        <end position="409"/>
    </location>
</feature>
<dbReference type="PANTHER" id="PTHR45733:SF31">
    <property type="entry name" value="GENOME ASSEMBLY, CHROMOSOME: II"/>
    <property type="match status" value="1"/>
</dbReference>
<feature type="coiled-coil region" evidence="1">
    <location>
        <begin position="832"/>
        <end position="859"/>
    </location>
</feature>
<name>A0AAN5D6I5_9BILA</name>
<dbReference type="Proteomes" id="UP001328107">
    <property type="component" value="Unassembled WGS sequence"/>
</dbReference>
<feature type="region of interest" description="Disordered" evidence="2">
    <location>
        <begin position="974"/>
        <end position="1003"/>
    </location>
</feature>
<evidence type="ECO:0000256" key="2">
    <source>
        <dbReference type="SAM" id="MobiDB-lite"/>
    </source>
</evidence>
<dbReference type="InterPro" id="IPR042201">
    <property type="entry name" value="FH2_Formin_sf"/>
</dbReference>
<feature type="compositionally biased region" description="Low complexity" evidence="2">
    <location>
        <begin position="430"/>
        <end position="443"/>
    </location>
</feature>
<feature type="compositionally biased region" description="Basic and acidic residues" evidence="2">
    <location>
        <begin position="294"/>
        <end position="314"/>
    </location>
</feature>
<dbReference type="PROSITE" id="PS51444">
    <property type="entry name" value="FH2"/>
    <property type="match status" value="1"/>
</dbReference>
<dbReference type="InterPro" id="IPR051144">
    <property type="entry name" value="Formin_homology_domain"/>
</dbReference>
<protein>
    <recommendedName>
        <fullName evidence="3">FH2 domain-containing protein</fullName>
    </recommendedName>
</protein>
<dbReference type="Gene3D" id="1.20.58.2220">
    <property type="entry name" value="Formin, FH2 domain"/>
    <property type="match status" value="1"/>
</dbReference>
<evidence type="ECO:0000256" key="1">
    <source>
        <dbReference type="SAM" id="Coils"/>
    </source>
</evidence>
<gene>
    <name evidence="4" type="ORF">PMAYCL1PPCAC_27152</name>
</gene>
<reference evidence="5" key="1">
    <citation type="submission" date="2022-10" db="EMBL/GenBank/DDBJ databases">
        <title>Genome assembly of Pristionchus species.</title>
        <authorList>
            <person name="Yoshida K."/>
            <person name="Sommer R.J."/>
        </authorList>
    </citation>
    <scope>NUCLEOTIDE SEQUENCE [LARGE SCALE GENOMIC DNA]</scope>
    <source>
        <strain evidence="5">RS5460</strain>
    </source>
</reference>
<feature type="compositionally biased region" description="Pro residues" evidence="2">
    <location>
        <begin position="498"/>
        <end position="530"/>
    </location>
</feature>
<feature type="region of interest" description="Disordered" evidence="2">
    <location>
        <begin position="278"/>
        <end position="361"/>
    </location>
</feature>
<proteinExistence type="predicted"/>
<feature type="compositionally biased region" description="Basic and acidic residues" evidence="2">
    <location>
        <begin position="602"/>
        <end position="623"/>
    </location>
</feature>
<dbReference type="Pfam" id="PF02181">
    <property type="entry name" value="FH2"/>
    <property type="match status" value="1"/>
</dbReference>
<accession>A0AAN5D6I5</accession>
<dbReference type="InterPro" id="IPR015425">
    <property type="entry name" value="FH2_Formin"/>
</dbReference>
<organism evidence="4 5">
    <name type="scientific">Pristionchus mayeri</name>
    <dbReference type="NCBI Taxonomy" id="1317129"/>
    <lineage>
        <taxon>Eukaryota</taxon>
        <taxon>Metazoa</taxon>
        <taxon>Ecdysozoa</taxon>
        <taxon>Nematoda</taxon>
        <taxon>Chromadorea</taxon>
        <taxon>Rhabditida</taxon>
        <taxon>Rhabditina</taxon>
        <taxon>Diplogasteromorpha</taxon>
        <taxon>Diplogasteroidea</taxon>
        <taxon>Neodiplogasteridae</taxon>
        <taxon>Pristionchus</taxon>
    </lineage>
</organism>
<feature type="region of interest" description="Disordered" evidence="2">
    <location>
        <begin position="596"/>
        <end position="625"/>
    </location>
</feature>
<evidence type="ECO:0000313" key="5">
    <source>
        <dbReference type="Proteomes" id="UP001328107"/>
    </source>
</evidence>
<feature type="compositionally biased region" description="Basic residues" evidence="2">
    <location>
        <begin position="25"/>
        <end position="39"/>
    </location>
</feature>
<feature type="region of interest" description="Disordered" evidence="2">
    <location>
        <begin position="383"/>
        <end position="568"/>
    </location>
</feature>
<feature type="compositionally biased region" description="Low complexity" evidence="2">
    <location>
        <begin position="981"/>
        <end position="993"/>
    </location>
</feature>
<dbReference type="AlphaFoldDB" id="A0AAN5D6I5"/>
<keyword evidence="5" id="KW-1185">Reference proteome</keyword>
<keyword evidence="1" id="KW-0175">Coiled coil</keyword>
<feature type="compositionally biased region" description="Low complexity" evidence="2">
    <location>
        <begin position="485"/>
        <end position="497"/>
    </location>
</feature>
<feature type="domain" description="FH2" evidence="3">
    <location>
        <begin position="560"/>
        <end position="944"/>
    </location>
</feature>
<dbReference type="SMART" id="SM00498">
    <property type="entry name" value="FH2"/>
    <property type="match status" value="1"/>
</dbReference>
<dbReference type="EMBL" id="BTRK01000006">
    <property type="protein sequence ID" value="GMR56957.1"/>
    <property type="molecule type" value="Genomic_DNA"/>
</dbReference>
<evidence type="ECO:0000313" key="4">
    <source>
        <dbReference type="EMBL" id="GMR56957.1"/>
    </source>
</evidence>
<feature type="region of interest" description="Disordered" evidence="2">
    <location>
        <begin position="21"/>
        <end position="40"/>
    </location>
</feature>
<feature type="compositionally biased region" description="Low complexity" evidence="2">
    <location>
        <begin position="452"/>
        <end position="475"/>
    </location>
</feature>
<sequence length="1015" mass="111572">PLFFRLFLHSSCMDRVSRAAQMTAGKHKRNRNNNKKNRRVNFDVSEASLEEWTTTGSIEEKSKSTGGSLLKRFDSFLKEKTTKAAVRPTSTVPLTFSLQSTPQRKKSQMSLRDLLDILDRRGGNDQESVSTLWEINERIESQSGYMNRLQMREDFITLGLNVCLHSYEKSRKTSAEMWQEINRFREGESRDSAAEGERREPIDVFWAAYSKQREGGHSNLVLDLLEKLQHRPFTQHELQVLIALANPMRESLHAIPTGIVASSFSGLTSPTVSGFASGPYPHFSPSASPPPSDPEIRRGGGENGEMRSAKKDVFETSMALEETNIRQPIPRRARSQSRKRPSKHTVAESRMPHLSIDCAAGGSGEKVDVSIVLSPRQKISNGIAELRRQESAPPLVMESPMRRSEDRGDMPSPILREGEKERSAPPPLPLTSTPASIPAISKTAPPPPPLPQSATPSTSTTTTTSSGEIPSISATAPPPPPLPGSLPLLQRPSSLPAAGPPPPPPLPPGGLPPLRGGPPPPPPPLPPGGLPPLRGGAGPPPPPPLPGGVVMRRGTAVTPRVRELKKERSTMSVLWESVPSLHDESLWSERSEADINEDEMEELQRSFERPKAAGKKEKGKASGKETSAYALTTQRAMNIEITLKKIKKETEAPYEEMLEKLERDEWRKEHIELLGLILKHYPTENELAPFKPIALDAVVGDPNRFCWHVSRRPTMKVKAQLLIAKETLSDTLKGEESTMATLKAGIEASKSEIIKSILLKVLDYGNYLNQGTPHRPADGFQISSLISVLKIVGRPEEGNKRFVDVLANHIQCPRDEVTKTLATLCTTSKIDLDEVAASLNETKASLAELKSALRKSEDEELQQKYQDFIEECDARCVGLVADMADVRKKESSLRGFFGVPTLSLKRITEILAEALDMFKKALESTELKRFNSMRLPPPRKDSTLGVPGSALSVTKRRQSMLTVNDTSKLFSRALDLPTGPPTTTTVTPRAQPTALPATVPSSKKTIKEASGEVLV</sequence>